<organism evidence="9 10">
    <name type="scientific">Candidatus Ruania gallistercoris</name>
    <dbReference type="NCBI Taxonomy" id="2838746"/>
    <lineage>
        <taxon>Bacteria</taxon>
        <taxon>Bacillati</taxon>
        <taxon>Actinomycetota</taxon>
        <taxon>Actinomycetes</taxon>
        <taxon>Micrococcales</taxon>
        <taxon>Ruaniaceae</taxon>
        <taxon>Ruania</taxon>
    </lineage>
</organism>
<evidence type="ECO:0000256" key="7">
    <source>
        <dbReference type="SAM" id="Phobius"/>
    </source>
</evidence>
<name>A0A9D2EFY1_9MICO</name>
<dbReference type="GO" id="GO:0005886">
    <property type="term" value="C:plasma membrane"/>
    <property type="evidence" value="ECO:0007669"/>
    <property type="project" value="UniProtKB-SubCell"/>
</dbReference>
<dbReference type="Proteomes" id="UP000824037">
    <property type="component" value="Unassembled WGS sequence"/>
</dbReference>
<keyword evidence="5 7" id="KW-0472">Membrane</keyword>
<evidence type="ECO:0000313" key="9">
    <source>
        <dbReference type="EMBL" id="HIZ36949.1"/>
    </source>
</evidence>
<keyword evidence="4 7" id="KW-1133">Transmembrane helix</keyword>
<evidence type="ECO:0000259" key="8">
    <source>
        <dbReference type="Pfam" id="PF13396"/>
    </source>
</evidence>
<evidence type="ECO:0000256" key="6">
    <source>
        <dbReference type="SAM" id="MobiDB-lite"/>
    </source>
</evidence>
<feature type="compositionally biased region" description="Basic and acidic residues" evidence="6">
    <location>
        <begin position="122"/>
        <end position="143"/>
    </location>
</feature>
<reference evidence="9" key="2">
    <citation type="submission" date="2021-04" db="EMBL/GenBank/DDBJ databases">
        <authorList>
            <person name="Gilroy R."/>
        </authorList>
    </citation>
    <scope>NUCLEOTIDE SEQUENCE</scope>
    <source>
        <strain evidence="9">ChiGjej4B4-7305</strain>
    </source>
</reference>
<feature type="domain" description="Cardiolipin synthase N-terminal" evidence="8">
    <location>
        <begin position="11"/>
        <end position="56"/>
    </location>
</feature>
<comment type="subcellular location">
    <subcellularLocation>
        <location evidence="1">Cell membrane</location>
        <topology evidence="1">Multi-pass membrane protein</topology>
    </subcellularLocation>
</comment>
<evidence type="ECO:0000256" key="2">
    <source>
        <dbReference type="ARBA" id="ARBA00022475"/>
    </source>
</evidence>
<dbReference type="EMBL" id="DXBY01000247">
    <property type="protein sequence ID" value="HIZ36949.1"/>
    <property type="molecule type" value="Genomic_DNA"/>
</dbReference>
<dbReference type="InterPro" id="IPR027379">
    <property type="entry name" value="CLS_N"/>
</dbReference>
<gene>
    <name evidence="9" type="ORF">H9815_14345</name>
</gene>
<evidence type="ECO:0000256" key="3">
    <source>
        <dbReference type="ARBA" id="ARBA00022692"/>
    </source>
</evidence>
<evidence type="ECO:0000256" key="1">
    <source>
        <dbReference type="ARBA" id="ARBA00004651"/>
    </source>
</evidence>
<protein>
    <submittedName>
        <fullName evidence="9">PLD nuclease N-terminal domain-containing protein</fullName>
    </submittedName>
</protein>
<dbReference type="Pfam" id="PF13396">
    <property type="entry name" value="PLDc_N"/>
    <property type="match status" value="1"/>
</dbReference>
<dbReference type="AlphaFoldDB" id="A0A9D2EFY1"/>
<comment type="caution">
    <text evidence="9">The sequence shown here is derived from an EMBL/GenBank/DDBJ whole genome shotgun (WGS) entry which is preliminary data.</text>
</comment>
<keyword evidence="2" id="KW-1003">Cell membrane</keyword>
<feature type="transmembrane region" description="Helical" evidence="7">
    <location>
        <begin position="33"/>
        <end position="54"/>
    </location>
</feature>
<evidence type="ECO:0000313" key="10">
    <source>
        <dbReference type="Proteomes" id="UP000824037"/>
    </source>
</evidence>
<evidence type="ECO:0000256" key="4">
    <source>
        <dbReference type="ARBA" id="ARBA00022989"/>
    </source>
</evidence>
<sequence>MRFLVALAVIAITVYSVIDCVRAEDRQRRGLPAWLWVTVIIVLPGVGGLVWLLVSRTAPDPRPRRPRPTRPVAPDDDPDFLAGLARQQPRETPQAPSPDVPEKPAQDASDADDAGPDQQQEGDGHGEGDDQPSRDDRGRHSPE</sequence>
<reference evidence="9" key="1">
    <citation type="journal article" date="2021" name="PeerJ">
        <title>Extensive microbial diversity within the chicken gut microbiome revealed by metagenomics and culture.</title>
        <authorList>
            <person name="Gilroy R."/>
            <person name="Ravi A."/>
            <person name="Getino M."/>
            <person name="Pursley I."/>
            <person name="Horton D.L."/>
            <person name="Alikhan N.F."/>
            <person name="Baker D."/>
            <person name="Gharbi K."/>
            <person name="Hall N."/>
            <person name="Watson M."/>
            <person name="Adriaenssens E.M."/>
            <person name="Foster-Nyarko E."/>
            <person name="Jarju S."/>
            <person name="Secka A."/>
            <person name="Antonio M."/>
            <person name="Oren A."/>
            <person name="Chaudhuri R.R."/>
            <person name="La Ragione R."/>
            <person name="Hildebrand F."/>
            <person name="Pallen M.J."/>
        </authorList>
    </citation>
    <scope>NUCLEOTIDE SEQUENCE</scope>
    <source>
        <strain evidence="9">ChiGjej4B4-7305</strain>
    </source>
</reference>
<accession>A0A9D2EFY1</accession>
<proteinExistence type="predicted"/>
<keyword evidence="3 7" id="KW-0812">Transmembrane</keyword>
<feature type="region of interest" description="Disordered" evidence="6">
    <location>
        <begin position="56"/>
        <end position="143"/>
    </location>
</feature>
<evidence type="ECO:0000256" key="5">
    <source>
        <dbReference type="ARBA" id="ARBA00023136"/>
    </source>
</evidence>